<reference evidence="1 2" key="1">
    <citation type="submission" date="2018-12" db="EMBL/GenBank/DDBJ databases">
        <authorList>
            <consortium name="Pathogen Informatics"/>
        </authorList>
    </citation>
    <scope>NUCLEOTIDE SEQUENCE [LARGE SCALE GENOMIC DNA]</scope>
    <source>
        <strain evidence="1 2">NCTC12967</strain>
    </source>
</reference>
<evidence type="ECO:0000313" key="1">
    <source>
        <dbReference type="EMBL" id="VEH69440.1"/>
    </source>
</evidence>
<protein>
    <submittedName>
        <fullName evidence="1">Uncharacterized protein</fullName>
    </submittedName>
</protein>
<dbReference type="GeneID" id="64406193"/>
<accession>A0A3S4TYZ2</accession>
<proteinExistence type="predicted"/>
<keyword evidence="2" id="KW-1185">Reference proteome</keyword>
<sequence length="203" mass="22930">MRAMRLFGIRIDDVRDIFGAPPEVAEALTRVFAERYPAPVMKRRWGLFRRNPDLEVDPSRPLMRDASTLLEGGFVPQERLGQCWEVLLLWLEHLAGSTTRIEYRRLDSVEFDLARRGLPSTLSVTRLGKRPLGIPLMPLPGMQAGYGHHDHAVATREALGEIDPETLDEATRNAVAPLLEFLRKLSDREDVVVVDQAIPEKTA</sequence>
<dbReference type="EMBL" id="LR134406">
    <property type="protein sequence ID" value="VEH69440.1"/>
    <property type="molecule type" value="Genomic_DNA"/>
</dbReference>
<evidence type="ECO:0000313" key="2">
    <source>
        <dbReference type="Proteomes" id="UP000273044"/>
    </source>
</evidence>
<dbReference type="AlphaFoldDB" id="A0A3S4TYZ2"/>
<gene>
    <name evidence="1" type="ORF">NCTC12967_00709</name>
</gene>
<name>A0A3S4TYZ2_9ACTN</name>
<dbReference type="Proteomes" id="UP000273044">
    <property type="component" value="Chromosome"/>
</dbReference>
<organism evidence="1 2">
    <name type="scientific">Arachnia propionica</name>
    <dbReference type="NCBI Taxonomy" id="1750"/>
    <lineage>
        <taxon>Bacteria</taxon>
        <taxon>Bacillati</taxon>
        <taxon>Actinomycetota</taxon>
        <taxon>Actinomycetes</taxon>
        <taxon>Propionibacteriales</taxon>
        <taxon>Propionibacteriaceae</taxon>
        <taxon>Arachnia</taxon>
    </lineage>
</organism>
<dbReference type="RefSeq" id="WP_126409332.1">
    <property type="nucleotide sequence ID" value="NZ_CAJZDL010000011.1"/>
</dbReference>